<feature type="region of interest" description="Disordered" evidence="1">
    <location>
        <begin position="140"/>
        <end position="184"/>
    </location>
</feature>
<feature type="compositionally biased region" description="Basic residues" evidence="1">
    <location>
        <begin position="155"/>
        <end position="164"/>
    </location>
</feature>
<keyword evidence="3" id="KW-1185">Reference proteome</keyword>
<feature type="compositionally biased region" description="Polar residues" evidence="1">
    <location>
        <begin position="140"/>
        <end position="154"/>
    </location>
</feature>
<dbReference type="Proteomes" id="UP000479000">
    <property type="component" value="Unassembled WGS sequence"/>
</dbReference>
<name>A0A6H5FX53_9HEMI</name>
<proteinExistence type="predicted"/>
<evidence type="ECO:0000313" key="3">
    <source>
        <dbReference type="Proteomes" id="UP000479000"/>
    </source>
</evidence>
<sequence length="184" mass="20856">MAGHAHRRLKPRWFNSIVESFSGPSRLSRKSVPEESLVPKAGPKYEKFLINDLLLYRVLCRSPISTGSFVLRGHPAAKFQKVLYLRGWPTGLQVRASEYRPLNTDLTDSHDRPILPNDRIPNAEKRVKTVLQIRTCTTRNWPNFRPTSRPTIKSRSTKAIRQRSTRSAGAATGPDSRPAVSTRQ</sequence>
<dbReference type="AlphaFoldDB" id="A0A6H5FX53"/>
<evidence type="ECO:0000313" key="2">
    <source>
        <dbReference type="EMBL" id="CAA9993752.1"/>
    </source>
</evidence>
<reference evidence="2 3" key="1">
    <citation type="submission" date="2020-02" db="EMBL/GenBank/DDBJ databases">
        <authorList>
            <person name="Ferguson B K."/>
        </authorList>
    </citation>
    <scope>NUCLEOTIDE SEQUENCE [LARGE SCALE GENOMIC DNA]</scope>
</reference>
<dbReference type="EMBL" id="CADCXU010001153">
    <property type="protein sequence ID" value="CAA9993752.1"/>
    <property type="molecule type" value="Genomic_DNA"/>
</dbReference>
<protein>
    <submittedName>
        <fullName evidence="2">Uncharacterized protein</fullName>
    </submittedName>
</protein>
<gene>
    <name evidence="2" type="ORF">NTEN_LOCUS639</name>
</gene>
<organism evidence="2 3">
    <name type="scientific">Nesidiocoris tenuis</name>
    <dbReference type="NCBI Taxonomy" id="355587"/>
    <lineage>
        <taxon>Eukaryota</taxon>
        <taxon>Metazoa</taxon>
        <taxon>Ecdysozoa</taxon>
        <taxon>Arthropoda</taxon>
        <taxon>Hexapoda</taxon>
        <taxon>Insecta</taxon>
        <taxon>Pterygota</taxon>
        <taxon>Neoptera</taxon>
        <taxon>Paraneoptera</taxon>
        <taxon>Hemiptera</taxon>
        <taxon>Heteroptera</taxon>
        <taxon>Panheteroptera</taxon>
        <taxon>Cimicomorpha</taxon>
        <taxon>Miridae</taxon>
        <taxon>Dicyphina</taxon>
        <taxon>Nesidiocoris</taxon>
    </lineage>
</organism>
<accession>A0A6H5FX53</accession>
<evidence type="ECO:0000256" key="1">
    <source>
        <dbReference type="SAM" id="MobiDB-lite"/>
    </source>
</evidence>